<dbReference type="CDD" id="cd10802">
    <property type="entry name" value="YdjC_TTHB029_like"/>
    <property type="match status" value="1"/>
</dbReference>
<evidence type="ECO:0000313" key="6">
    <source>
        <dbReference type="EMBL" id="MDT0607557.1"/>
    </source>
</evidence>
<dbReference type="Proteomes" id="UP001255246">
    <property type="component" value="Unassembled WGS sequence"/>
</dbReference>
<proteinExistence type="predicted"/>
<evidence type="ECO:0000256" key="3">
    <source>
        <dbReference type="ARBA" id="ARBA00022801"/>
    </source>
</evidence>
<comment type="caution">
    <text evidence="6">The sequence shown here is derived from an EMBL/GenBank/DDBJ whole genome shotgun (WGS) entry which is preliminary data.</text>
</comment>
<evidence type="ECO:0000313" key="7">
    <source>
        <dbReference type="Proteomes" id="UP001255246"/>
    </source>
</evidence>
<keyword evidence="3" id="KW-0378">Hydrolase</keyword>
<evidence type="ECO:0000256" key="1">
    <source>
        <dbReference type="ARBA" id="ARBA00001946"/>
    </source>
</evidence>
<dbReference type="Gene3D" id="3.20.20.370">
    <property type="entry name" value="Glycoside hydrolase/deacetylase"/>
    <property type="match status" value="1"/>
</dbReference>
<dbReference type="Pfam" id="PF04794">
    <property type="entry name" value="YdjC"/>
    <property type="match status" value="1"/>
</dbReference>
<evidence type="ECO:0000256" key="5">
    <source>
        <dbReference type="ARBA" id="ARBA00023277"/>
    </source>
</evidence>
<evidence type="ECO:0000256" key="2">
    <source>
        <dbReference type="ARBA" id="ARBA00022723"/>
    </source>
</evidence>
<dbReference type="EMBL" id="JAVRHR010000002">
    <property type="protein sequence ID" value="MDT0607557.1"/>
    <property type="molecule type" value="Genomic_DNA"/>
</dbReference>
<accession>A0ABU3ABL7</accession>
<sequence>MTNNIKIIILISLLCAHELSYSQNVAQKLGYPKEAKLLIIHADDLGLSHSENRASIKSLESTPVNSGSIMVPCPWFPEVAQYFKNNSNFDIGVHLTLNSEWTSYKWGPVTSKDSVNTIVNKNGFFYDNIPAVVQNGNPEHIRLELKNQVKKALQNKIDVTHLDAHMGTAVSSKEFLKKYLEVGNQFQLPVLLVENDMLKETEIMNLMLEGNQITVDKLYTASPIDFENGMDNFYTKTINKLEPGLNTFLIHLAYDDEEMRAVTIGKRNWGSTWRQADNDFFSSEVCQKLLKENNIILVTWREIRDKIVRSKN</sequence>
<gene>
    <name evidence="6" type="ORF">RM706_10970</name>
</gene>
<dbReference type="InterPro" id="IPR011330">
    <property type="entry name" value="Glyco_hydro/deAcase_b/a-brl"/>
</dbReference>
<protein>
    <submittedName>
        <fullName evidence="6">Polysaccharide deacetylase family protein</fullName>
    </submittedName>
</protein>
<keyword evidence="7" id="KW-1185">Reference proteome</keyword>
<dbReference type="SUPFAM" id="SSF88713">
    <property type="entry name" value="Glycoside hydrolase/deacetylase"/>
    <property type="match status" value="1"/>
</dbReference>
<keyword evidence="4" id="KW-0460">Magnesium</keyword>
<organism evidence="6 7">
    <name type="scientific">Croceitalea rosinachiae</name>
    <dbReference type="NCBI Taxonomy" id="3075596"/>
    <lineage>
        <taxon>Bacteria</taxon>
        <taxon>Pseudomonadati</taxon>
        <taxon>Bacteroidota</taxon>
        <taxon>Flavobacteriia</taxon>
        <taxon>Flavobacteriales</taxon>
        <taxon>Flavobacteriaceae</taxon>
        <taxon>Croceitalea</taxon>
    </lineage>
</organism>
<dbReference type="PANTHER" id="PTHR31609">
    <property type="entry name" value="YDJC DEACETYLASE FAMILY MEMBER"/>
    <property type="match status" value="1"/>
</dbReference>
<keyword evidence="5" id="KW-0119">Carbohydrate metabolism</keyword>
<evidence type="ECO:0000256" key="4">
    <source>
        <dbReference type="ARBA" id="ARBA00022842"/>
    </source>
</evidence>
<dbReference type="InterPro" id="IPR006879">
    <property type="entry name" value="YdjC-like"/>
</dbReference>
<reference evidence="6 7" key="1">
    <citation type="submission" date="2023-09" db="EMBL/GenBank/DDBJ databases">
        <authorList>
            <person name="Rey-Velasco X."/>
        </authorList>
    </citation>
    <scope>NUCLEOTIDE SEQUENCE [LARGE SCALE GENOMIC DNA]</scope>
    <source>
        <strain evidence="6 7">F388</strain>
    </source>
</reference>
<comment type="cofactor">
    <cofactor evidence="1">
        <name>Mg(2+)</name>
        <dbReference type="ChEBI" id="CHEBI:18420"/>
    </cofactor>
</comment>
<keyword evidence="2" id="KW-0479">Metal-binding</keyword>
<dbReference type="PANTHER" id="PTHR31609:SF1">
    <property type="entry name" value="CARBOHYDRATE DEACETYLASE"/>
    <property type="match status" value="1"/>
</dbReference>
<dbReference type="RefSeq" id="WP_311351381.1">
    <property type="nucleotide sequence ID" value="NZ_JAVRHR010000002.1"/>
</dbReference>
<name>A0ABU3ABL7_9FLAO</name>